<keyword evidence="1" id="KW-0175">Coiled coil</keyword>
<dbReference type="SUPFAM" id="SSF82607">
    <property type="entry name" value="YbaB-like"/>
    <property type="match status" value="1"/>
</dbReference>
<protein>
    <submittedName>
        <fullName evidence="2">YbaB/EbfC DNA-binding family protein</fullName>
    </submittedName>
</protein>
<dbReference type="InterPro" id="IPR004401">
    <property type="entry name" value="YbaB/EbfC"/>
</dbReference>
<gene>
    <name evidence="2" type="ORF">SAMN04490357_1236</name>
</gene>
<dbReference type="EMBL" id="FNTD01000004">
    <property type="protein sequence ID" value="SEC11989.1"/>
    <property type="molecule type" value="Genomic_DNA"/>
</dbReference>
<sequence length="146" mass="15916">MSSPYDQEIEDLLALYRKQRAEAAEARRRINEVTGTATAPRQTVKATVNAQGEVTAIEFPTGAYHRMAPKELSEALLTTIRQARANALEAVAEVSSQGLPAGVRITDLLEGRVDATELLAEEPGMPAEVRDYIAEGRPDVRRGDAR</sequence>
<name>A0A1H4PX71_9ACTN</name>
<proteinExistence type="predicted"/>
<evidence type="ECO:0000313" key="3">
    <source>
        <dbReference type="Proteomes" id="UP000182375"/>
    </source>
</evidence>
<keyword evidence="2" id="KW-0238">DNA-binding</keyword>
<dbReference type="AlphaFoldDB" id="A0A1H4PX71"/>
<dbReference type="Pfam" id="PF02575">
    <property type="entry name" value="YbaB_DNA_bd"/>
    <property type="match status" value="1"/>
</dbReference>
<dbReference type="InterPro" id="IPR036894">
    <property type="entry name" value="YbaB-like_sf"/>
</dbReference>
<dbReference type="Proteomes" id="UP000182375">
    <property type="component" value="Unassembled WGS sequence"/>
</dbReference>
<dbReference type="Gene3D" id="3.30.1310.10">
    <property type="entry name" value="Nucleoid-associated protein YbaB-like domain"/>
    <property type="match status" value="1"/>
</dbReference>
<dbReference type="STRING" id="67331.SAMN04490357_1236"/>
<evidence type="ECO:0000313" key="2">
    <source>
        <dbReference type="EMBL" id="SEC11989.1"/>
    </source>
</evidence>
<dbReference type="RefSeq" id="WP_074991258.1">
    <property type="nucleotide sequence ID" value="NZ_FNTD01000004.1"/>
</dbReference>
<dbReference type="GeneID" id="95510465"/>
<dbReference type="GO" id="GO:0003677">
    <property type="term" value="F:DNA binding"/>
    <property type="evidence" value="ECO:0007669"/>
    <property type="project" value="UniProtKB-KW"/>
</dbReference>
<organism evidence="2 3">
    <name type="scientific">Streptomyces misionensis</name>
    <dbReference type="NCBI Taxonomy" id="67331"/>
    <lineage>
        <taxon>Bacteria</taxon>
        <taxon>Bacillati</taxon>
        <taxon>Actinomycetota</taxon>
        <taxon>Actinomycetes</taxon>
        <taxon>Kitasatosporales</taxon>
        <taxon>Streptomycetaceae</taxon>
        <taxon>Streptomyces</taxon>
    </lineage>
</organism>
<evidence type="ECO:0000256" key="1">
    <source>
        <dbReference type="SAM" id="Coils"/>
    </source>
</evidence>
<accession>A0A1H4PX71</accession>
<reference evidence="2 3" key="1">
    <citation type="submission" date="2016-10" db="EMBL/GenBank/DDBJ databases">
        <authorList>
            <person name="de Groot N.N."/>
        </authorList>
    </citation>
    <scope>NUCLEOTIDE SEQUENCE [LARGE SCALE GENOMIC DNA]</scope>
    <source>
        <strain evidence="2 3">DSM 40306</strain>
    </source>
</reference>
<feature type="coiled-coil region" evidence="1">
    <location>
        <begin position="9"/>
        <end position="36"/>
    </location>
</feature>